<dbReference type="Pfam" id="PF22530">
    <property type="entry name" value="Terminase-T7_RNaseH-like"/>
    <property type="match status" value="1"/>
</dbReference>
<organism evidence="2 3">
    <name type="scientific">Vibrio phage vB_VpaP_G1</name>
    <dbReference type="NCBI Taxonomy" id="2862773"/>
    <lineage>
        <taxon>Viruses</taxon>
        <taxon>Duplodnaviria</taxon>
        <taxon>Heunggongvirae</taxon>
        <taxon>Uroviricota</taxon>
        <taxon>Caudoviricetes</taxon>
        <taxon>Autographivirales</taxon>
        <taxon>Youngvirus</taxon>
        <taxon>Youngvirus G1</taxon>
    </lineage>
</organism>
<evidence type="ECO:0000313" key="3">
    <source>
        <dbReference type="Proteomes" id="UP000828797"/>
    </source>
</evidence>
<dbReference type="InterPro" id="IPR047987">
    <property type="entry name" value="Gp19-like_virus"/>
</dbReference>
<evidence type="ECO:0000313" key="2">
    <source>
        <dbReference type="EMBL" id="QYW05817.1"/>
    </source>
</evidence>
<proteinExistence type="predicted"/>
<sequence length="347" mass="39433">MLRGIMEKYPDVMSGGGVNGDQGIPIEPRFLGEEVLQKKERDQGPAWFQLQHMLNTRLMDAERYPLKSENIIGMPLRVGDDLPLTVKRGYDFYDYQIEGKTYRLARAHSLSDSLAPPTGTCFYIDPAGGGKGRGTHGGDESGWACTSFLNGNIFIMGYGGVRGGYDNGQMHELIRLIKYHKPTVIKIEQNFGYGAFRAVFMPLLREEYPDCEVLDDFVTGQKETRIIDTLEPIIARGSLIMAESAIKSEPQSLAKHPDVNRITYCMMYQMNSITRDRDSLIHDDRLDALAGSCSHWEQQLMVDQKAAQKAIQEAEEAKFWQDPLNHNRYTKTNYKGHNMLARRRNKR</sequence>
<feature type="domain" description="Terminase large subunit ribonuclease H-like" evidence="1">
    <location>
        <begin position="124"/>
        <end position="239"/>
    </location>
</feature>
<dbReference type="NCBIfam" id="NF033889">
    <property type="entry name" value="termin_lrg_T7"/>
    <property type="match status" value="1"/>
</dbReference>
<accession>A0AAE8BPR6</accession>
<dbReference type="GeneID" id="77923844"/>
<evidence type="ECO:0000259" key="1">
    <source>
        <dbReference type="Pfam" id="PF22530"/>
    </source>
</evidence>
<name>A0AAE8BPR6_9CAUD</name>
<keyword evidence="3" id="KW-1185">Reference proteome</keyword>
<protein>
    <submittedName>
        <fullName evidence="2">Terminase large subunit</fullName>
    </submittedName>
</protein>
<dbReference type="InterPro" id="IPR054762">
    <property type="entry name" value="Gp19_RNaseH-like"/>
</dbReference>
<dbReference type="Proteomes" id="UP000828797">
    <property type="component" value="Segment"/>
</dbReference>
<dbReference type="EMBL" id="MZ592920">
    <property type="protein sequence ID" value="QYW05817.1"/>
    <property type="molecule type" value="Genomic_DNA"/>
</dbReference>
<dbReference type="KEGG" id="vg:77923844"/>
<dbReference type="RefSeq" id="YP_010648405.1">
    <property type="nucleotide sequence ID" value="NC_070758.1"/>
</dbReference>
<reference evidence="2" key="1">
    <citation type="submission" date="2021-07" db="EMBL/GenBank/DDBJ databases">
        <authorList>
            <person name="Wang J."/>
            <person name="Yang M."/>
        </authorList>
    </citation>
    <scope>NUCLEOTIDE SEQUENCE</scope>
</reference>